<evidence type="ECO:0000313" key="2">
    <source>
        <dbReference type="EMBL" id="TCO84798.1"/>
    </source>
</evidence>
<dbReference type="GO" id="GO:0061503">
    <property type="term" value="F:tRNA threonylcarbamoyladenosine dehydratase"/>
    <property type="evidence" value="ECO:0007669"/>
    <property type="project" value="TreeGrafter"/>
</dbReference>
<keyword evidence="3" id="KW-1185">Reference proteome</keyword>
<sequence length="210" mass="22861">MITKKDYDAMLIERHGQQVFDTLAKAHVGIAGLGGLGSNIAMMLARSGVGHLLLIDFDRVEPSNLNRQHYMVSHLGIPKSEALKDLILQANPFIHLDTRCMRITGENAPKLFKDCDLVCEAFDKPEAKAELVNSLLENCPGLPILSGSGMAGYGSSNTIRTEKVMKNLYLCGDRVSDIESVGTLMAPRVQICAAHEANMALRLLLGITEV</sequence>
<protein>
    <submittedName>
        <fullName evidence="2">Sulfur carrier protein ThiS adenylyltransferase</fullName>
    </submittedName>
</protein>
<gene>
    <name evidence="2" type="ORF">EV212_10561</name>
</gene>
<dbReference type="InterPro" id="IPR035985">
    <property type="entry name" value="Ubiquitin-activating_enz"/>
</dbReference>
<keyword evidence="2" id="KW-0548">Nucleotidyltransferase</keyword>
<dbReference type="InterPro" id="IPR012729">
    <property type="entry name" value="ThiF_fam2"/>
</dbReference>
<dbReference type="GO" id="GO:0016779">
    <property type="term" value="F:nucleotidyltransferase activity"/>
    <property type="evidence" value="ECO:0007669"/>
    <property type="project" value="UniProtKB-KW"/>
</dbReference>
<name>A0A4R2LA64_9FIRM</name>
<dbReference type="EMBL" id="SLXA01000005">
    <property type="protein sequence ID" value="TCO84798.1"/>
    <property type="molecule type" value="Genomic_DNA"/>
</dbReference>
<dbReference type="AlphaFoldDB" id="A0A4R2LA64"/>
<dbReference type="PANTHER" id="PTHR43267:SF3">
    <property type="entry name" value="THIF PROTEIN"/>
    <property type="match status" value="1"/>
</dbReference>
<dbReference type="SUPFAM" id="SSF69572">
    <property type="entry name" value="Activating enzymes of the ubiquitin-like proteins"/>
    <property type="match status" value="1"/>
</dbReference>
<keyword evidence="2" id="KW-0808">Transferase</keyword>
<feature type="domain" description="THIF-type NAD/FAD binding fold" evidence="1">
    <location>
        <begin position="12"/>
        <end position="209"/>
    </location>
</feature>
<dbReference type="RefSeq" id="WP_132090867.1">
    <property type="nucleotide sequence ID" value="NZ_JANKAQ010000007.1"/>
</dbReference>
<dbReference type="Proteomes" id="UP000295711">
    <property type="component" value="Unassembled WGS sequence"/>
</dbReference>
<dbReference type="PANTHER" id="PTHR43267">
    <property type="entry name" value="TRNA THREONYLCARBAMOYLADENOSINE DEHYDRATASE"/>
    <property type="match status" value="1"/>
</dbReference>
<dbReference type="NCBIfam" id="NF006395">
    <property type="entry name" value="PRK08644.1"/>
    <property type="match status" value="1"/>
</dbReference>
<dbReference type="Gene3D" id="3.40.50.720">
    <property type="entry name" value="NAD(P)-binding Rossmann-like Domain"/>
    <property type="match status" value="1"/>
</dbReference>
<dbReference type="GO" id="GO:0061504">
    <property type="term" value="P:cyclic threonylcarbamoyladenosine biosynthetic process"/>
    <property type="evidence" value="ECO:0007669"/>
    <property type="project" value="TreeGrafter"/>
</dbReference>
<dbReference type="InterPro" id="IPR045886">
    <property type="entry name" value="ThiF/MoeB/HesA"/>
</dbReference>
<dbReference type="OrthoDB" id="9804286at2"/>
<dbReference type="CDD" id="cd01487">
    <property type="entry name" value="E1_ThiF_like"/>
    <property type="match status" value="1"/>
</dbReference>
<dbReference type="GO" id="GO:0008641">
    <property type="term" value="F:ubiquitin-like modifier activating enzyme activity"/>
    <property type="evidence" value="ECO:0007669"/>
    <property type="project" value="InterPro"/>
</dbReference>
<accession>A0A4R2LA64</accession>
<reference evidence="2 3" key="1">
    <citation type="submission" date="2019-03" db="EMBL/GenBank/DDBJ databases">
        <title>Genomic Encyclopedia of Type Strains, Phase IV (KMG-IV): sequencing the most valuable type-strain genomes for metagenomic binning, comparative biology and taxonomic classification.</title>
        <authorList>
            <person name="Goeker M."/>
        </authorList>
    </citation>
    <scope>NUCLEOTIDE SEQUENCE [LARGE SCALE GENOMIC DNA]</scope>
    <source>
        <strain evidence="2 3">DSM 28559</strain>
    </source>
</reference>
<evidence type="ECO:0000259" key="1">
    <source>
        <dbReference type="Pfam" id="PF00899"/>
    </source>
</evidence>
<proteinExistence type="predicted"/>
<dbReference type="Pfam" id="PF00899">
    <property type="entry name" value="ThiF"/>
    <property type="match status" value="1"/>
</dbReference>
<organism evidence="2 3">
    <name type="scientific">Frisingicoccus caecimuris</name>
    <dbReference type="NCBI Taxonomy" id="1796636"/>
    <lineage>
        <taxon>Bacteria</taxon>
        <taxon>Bacillati</taxon>
        <taxon>Bacillota</taxon>
        <taxon>Clostridia</taxon>
        <taxon>Lachnospirales</taxon>
        <taxon>Lachnospiraceae</taxon>
        <taxon>Frisingicoccus</taxon>
    </lineage>
</organism>
<dbReference type="NCBIfam" id="TIGR02354">
    <property type="entry name" value="thiF_fam2"/>
    <property type="match status" value="1"/>
</dbReference>
<dbReference type="InterPro" id="IPR000594">
    <property type="entry name" value="ThiF_NAD_FAD-bd"/>
</dbReference>
<comment type="caution">
    <text evidence="2">The sequence shown here is derived from an EMBL/GenBank/DDBJ whole genome shotgun (WGS) entry which is preliminary data.</text>
</comment>
<evidence type="ECO:0000313" key="3">
    <source>
        <dbReference type="Proteomes" id="UP000295711"/>
    </source>
</evidence>